<dbReference type="Pfam" id="PF02353">
    <property type="entry name" value="CMAS"/>
    <property type="match status" value="1"/>
</dbReference>
<evidence type="ECO:0008006" key="3">
    <source>
        <dbReference type="Google" id="ProtNLM"/>
    </source>
</evidence>
<protein>
    <recommendedName>
        <fullName evidence="3">Cyclopropane-fatty-acyl-phospholipid synthase</fullName>
    </recommendedName>
</protein>
<keyword evidence="2" id="KW-1185">Reference proteome</keyword>
<organism evidence="1 2">
    <name type="scientific">Castanea mollissima</name>
    <name type="common">Chinese chestnut</name>
    <dbReference type="NCBI Taxonomy" id="60419"/>
    <lineage>
        <taxon>Eukaryota</taxon>
        <taxon>Viridiplantae</taxon>
        <taxon>Streptophyta</taxon>
        <taxon>Embryophyta</taxon>
        <taxon>Tracheophyta</taxon>
        <taxon>Spermatophyta</taxon>
        <taxon>Magnoliopsida</taxon>
        <taxon>eudicotyledons</taxon>
        <taxon>Gunneridae</taxon>
        <taxon>Pentapetalae</taxon>
        <taxon>rosids</taxon>
        <taxon>fabids</taxon>
        <taxon>Fagales</taxon>
        <taxon>Fagaceae</taxon>
        <taxon>Castanea</taxon>
    </lineage>
</organism>
<dbReference type="PANTHER" id="PTHR43675:SF25">
    <property type="entry name" value="CYCLOPROPANE FATTY ACID SYNTHASE"/>
    <property type="match status" value="1"/>
</dbReference>
<dbReference type="InterPro" id="IPR003333">
    <property type="entry name" value="CMAS"/>
</dbReference>
<evidence type="ECO:0000313" key="2">
    <source>
        <dbReference type="Proteomes" id="UP000737018"/>
    </source>
</evidence>
<dbReference type="GO" id="GO:0008610">
    <property type="term" value="P:lipid biosynthetic process"/>
    <property type="evidence" value="ECO:0007669"/>
    <property type="project" value="InterPro"/>
</dbReference>
<dbReference type="Proteomes" id="UP000737018">
    <property type="component" value="Unassembled WGS sequence"/>
</dbReference>
<dbReference type="CDD" id="cd02440">
    <property type="entry name" value="AdoMet_MTases"/>
    <property type="match status" value="1"/>
</dbReference>
<dbReference type="InterPro" id="IPR026669">
    <property type="entry name" value="Arsenite_MeTrfase-like"/>
</dbReference>
<accession>A0A8J4VQ84</accession>
<comment type="caution">
    <text evidence="1">The sequence shown here is derived from an EMBL/GenBank/DDBJ whole genome shotgun (WGS) entry which is preliminary data.</text>
</comment>
<dbReference type="GO" id="GO:0008168">
    <property type="term" value="F:methyltransferase activity"/>
    <property type="evidence" value="ECO:0007669"/>
    <property type="project" value="TreeGrafter"/>
</dbReference>
<dbReference type="Gene3D" id="3.40.50.150">
    <property type="entry name" value="Vaccinia Virus protein VP39"/>
    <property type="match status" value="1"/>
</dbReference>
<dbReference type="PIRSF" id="PIRSF003085">
    <property type="entry name" value="CMAS"/>
    <property type="match status" value="1"/>
</dbReference>
<evidence type="ECO:0000313" key="1">
    <source>
        <dbReference type="EMBL" id="KAF3968698.1"/>
    </source>
</evidence>
<sequence length="465" mass="53675">MAAANSLVGKKIALLSKPKQIKPSLIEAGARLFVTRFLGRYISAGCLTWIICALWHCSLLEEDGTVLTFEGDKTKCSLKVVLKVHNPQFYWKIMTRADLGLADAYIDGDISFADENEGLLNLFLLLIASRDSKSSISKLDKRRGWWTPLIFTAAIGSASYCFKHLLRQNSLTQARRNISRHYELSNELFALYLDETMTYSTGLFKREDEDLKVAQLRKISSLIEKARIDEKHEILDIGCGWGSFAIEVVNQTGCKYTGITLSKEQLKLAEQKVKDAGLQDRIKLLLCDYRQLPNTYKYDRIISCEMIEHVGHEYMEEFFRCCDSLLAEDGLFVLQFISIPDQRYDQHRRSADFMKEYIFPGGCLPSLNSVISAMSNASRFCVEHVENIGIHYYQTLRYWRKNFMDNRRKILALGFDEKFMRTWEYYFDYCASGFKSRTLGDYQVVFSRPGNFTALNKPYQSFHQE</sequence>
<dbReference type="SUPFAM" id="SSF53335">
    <property type="entry name" value="S-adenosyl-L-methionine-dependent methyltransferases"/>
    <property type="match status" value="1"/>
</dbReference>
<dbReference type="AlphaFoldDB" id="A0A8J4VQ84"/>
<gene>
    <name evidence="1" type="ORF">CMV_007456</name>
</gene>
<name>A0A8J4VQ84_9ROSI</name>
<proteinExistence type="predicted"/>
<dbReference type="PANTHER" id="PTHR43675">
    <property type="entry name" value="ARSENITE METHYLTRANSFERASE"/>
    <property type="match status" value="1"/>
</dbReference>
<dbReference type="EMBL" id="JRKL02000739">
    <property type="protein sequence ID" value="KAF3968698.1"/>
    <property type="molecule type" value="Genomic_DNA"/>
</dbReference>
<reference evidence="1" key="1">
    <citation type="submission" date="2020-03" db="EMBL/GenBank/DDBJ databases">
        <title>Castanea mollissima Vanexum genome sequencing.</title>
        <authorList>
            <person name="Staton M."/>
        </authorList>
    </citation>
    <scope>NUCLEOTIDE SEQUENCE</scope>
    <source>
        <tissue evidence="1">Leaf</tissue>
    </source>
</reference>
<dbReference type="OrthoDB" id="5977668at2759"/>
<dbReference type="InterPro" id="IPR029063">
    <property type="entry name" value="SAM-dependent_MTases_sf"/>
</dbReference>